<evidence type="ECO:0000256" key="6">
    <source>
        <dbReference type="RuleBase" id="RU363053"/>
    </source>
</evidence>
<dbReference type="GO" id="GO:0005739">
    <property type="term" value="C:mitochondrion"/>
    <property type="evidence" value="ECO:0007669"/>
    <property type="project" value="TreeGrafter"/>
</dbReference>
<evidence type="ECO:0000256" key="2">
    <source>
        <dbReference type="ARBA" id="ARBA00006824"/>
    </source>
</evidence>
<protein>
    <submittedName>
        <fullName evidence="7">Uncharacterized protein</fullName>
    </submittedName>
</protein>
<dbReference type="Proteomes" id="UP000271974">
    <property type="component" value="Unassembled WGS sequence"/>
</dbReference>
<keyword evidence="8" id="KW-1185">Reference proteome</keyword>
<dbReference type="GO" id="GO:0016020">
    <property type="term" value="C:membrane"/>
    <property type="evidence" value="ECO:0007669"/>
    <property type="project" value="UniProtKB-SubCell"/>
</dbReference>
<comment type="similarity">
    <text evidence="2 6">Belongs to the peroxisomal membrane protein PXMP2/4 family.</text>
</comment>
<gene>
    <name evidence="7" type="ORF">EGW08_011275</name>
</gene>
<dbReference type="PANTHER" id="PTHR11266:SF8">
    <property type="entry name" value="MPV17-LIKE PROTEIN 2"/>
    <property type="match status" value="1"/>
</dbReference>
<reference evidence="7 8" key="1">
    <citation type="submission" date="2019-01" db="EMBL/GenBank/DDBJ databases">
        <title>A draft genome assembly of the solar-powered sea slug Elysia chlorotica.</title>
        <authorList>
            <person name="Cai H."/>
            <person name="Li Q."/>
            <person name="Fang X."/>
            <person name="Li J."/>
            <person name="Curtis N.E."/>
            <person name="Altenburger A."/>
            <person name="Shibata T."/>
            <person name="Feng M."/>
            <person name="Maeda T."/>
            <person name="Schwartz J.A."/>
            <person name="Shigenobu S."/>
            <person name="Lundholm N."/>
            <person name="Nishiyama T."/>
            <person name="Yang H."/>
            <person name="Hasebe M."/>
            <person name="Li S."/>
            <person name="Pierce S.K."/>
            <person name="Wang J."/>
        </authorList>
    </citation>
    <scope>NUCLEOTIDE SEQUENCE [LARGE SCALE GENOMIC DNA]</scope>
    <source>
        <strain evidence="7">EC2010</strain>
        <tissue evidence="7">Whole organism of an adult</tissue>
    </source>
</reference>
<comment type="subcellular location">
    <subcellularLocation>
        <location evidence="1">Membrane</location>
        <topology evidence="1">Multi-pass membrane protein</topology>
    </subcellularLocation>
</comment>
<accession>A0A433TH93</accession>
<keyword evidence="5 6" id="KW-0472">Membrane</keyword>
<name>A0A433TH93_ELYCH</name>
<evidence type="ECO:0000256" key="1">
    <source>
        <dbReference type="ARBA" id="ARBA00004141"/>
    </source>
</evidence>
<dbReference type="GO" id="GO:0061668">
    <property type="term" value="P:mitochondrial ribosome assembly"/>
    <property type="evidence" value="ECO:0007669"/>
    <property type="project" value="TreeGrafter"/>
</dbReference>
<comment type="caution">
    <text evidence="7">The sequence shown here is derived from an EMBL/GenBank/DDBJ whole genome shotgun (WGS) entry which is preliminary data.</text>
</comment>
<feature type="transmembrane region" description="Helical" evidence="6">
    <location>
        <begin position="71"/>
        <end position="88"/>
    </location>
</feature>
<evidence type="ECO:0000313" key="8">
    <source>
        <dbReference type="Proteomes" id="UP000271974"/>
    </source>
</evidence>
<evidence type="ECO:0000256" key="3">
    <source>
        <dbReference type="ARBA" id="ARBA00022692"/>
    </source>
</evidence>
<feature type="transmembrane region" description="Helical" evidence="6">
    <location>
        <begin position="29"/>
        <end position="50"/>
    </location>
</feature>
<keyword evidence="4 6" id="KW-1133">Transmembrane helix</keyword>
<dbReference type="Pfam" id="PF04117">
    <property type="entry name" value="Mpv17_PMP22"/>
    <property type="match status" value="1"/>
</dbReference>
<feature type="transmembrane region" description="Helical" evidence="6">
    <location>
        <begin position="108"/>
        <end position="129"/>
    </location>
</feature>
<dbReference type="PANTHER" id="PTHR11266">
    <property type="entry name" value="PEROXISOMAL MEMBRANE PROTEIN 2, PXMP2 MPV17"/>
    <property type="match status" value="1"/>
</dbReference>
<dbReference type="AlphaFoldDB" id="A0A433TH93"/>
<dbReference type="OrthoDB" id="430207at2759"/>
<evidence type="ECO:0000256" key="5">
    <source>
        <dbReference type="ARBA" id="ARBA00023136"/>
    </source>
</evidence>
<dbReference type="InterPro" id="IPR007248">
    <property type="entry name" value="Mpv17_PMP22"/>
</dbReference>
<evidence type="ECO:0000256" key="4">
    <source>
        <dbReference type="ARBA" id="ARBA00022989"/>
    </source>
</evidence>
<evidence type="ECO:0000313" key="7">
    <source>
        <dbReference type="EMBL" id="RUS80955.1"/>
    </source>
</evidence>
<keyword evidence="3 6" id="KW-0812">Transmembrane</keyword>
<sequence>MNQYIDLLLRRTGFSKMTSFDANWSQQSLFFDVGSAMVCVLMSDLMLQVLHDRRKAQQDQREWIYNIWRTVRLVVVTGILSAIGRSWYKFLDAVYVESTAKDVAAKVVLDELLMAPFVITSYIFALGLLEGNHLKNTHLKWRENFTMIYQVDLLVWPTIQLINVMLVPPYLRVPFINACTFLWNLYLVQALHAPPRSQVVKYMMKEKQQHELGSLSEEKEKREPVAVEFIVSDKFSISTK</sequence>
<dbReference type="STRING" id="188477.A0A433TH93"/>
<proteinExistence type="inferred from homology"/>
<dbReference type="EMBL" id="RQTK01000363">
    <property type="protein sequence ID" value="RUS80955.1"/>
    <property type="molecule type" value="Genomic_DNA"/>
</dbReference>
<organism evidence="7 8">
    <name type="scientific">Elysia chlorotica</name>
    <name type="common">Eastern emerald elysia</name>
    <name type="synonym">Sea slug</name>
    <dbReference type="NCBI Taxonomy" id="188477"/>
    <lineage>
        <taxon>Eukaryota</taxon>
        <taxon>Metazoa</taxon>
        <taxon>Spiralia</taxon>
        <taxon>Lophotrochozoa</taxon>
        <taxon>Mollusca</taxon>
        <taxon>Gastropoda</taxon>
        <taxon>Heterobranchia</taxon>
        <taxon>Euthyneura</taxon>
        <taxon>Panpulmonata</taxon>
        <taxon>Sacoglossa</taxon>
        <taxon>Placobranchoidea</taxon>
        <taxon>Plakobranchidae</taxon>
        <taxon>Elysia</taxon>
    </lineage>
</organism>